<dbReference type="NCBIfam" id="TIGR00254">
    <property type="entry name" value="GGDEF"/>
    <property type="match status" value="1"/>
</dbReference>
<name>A0ABZ0GKZ2_9GAMM</name>
<dbReference type="PROSITE" id="PS50883">
    <property type="entry name" value="EAL"/>
    <property type="match status" value="1"/>
</dbReference>
<evidence type="ECO:0000259" key="1">
    <source>
        <dbReference type="PROSITE" id="PS50883"/>
    </source>
</evidence>
<evidence type="ECO:0000313" key="4">
    <source>
        <dbReference type="Proteomes" id="UP001301442"/>
    </source>
</evidence>
<dbReference type="Proteomes" id="UP001301442">
    <property type="component" value="Chromosome"/>
</dbReference>
<dbReference type="InterPro" id="IPR029787">
    <property type="entry name" value="Nucleotide_cyclase"/>
</dbReference>
<gene>
    <name evidence="3" type="ORF">RI844_14305</name>
</gene>
<dbReference type="SUPFAM" id="SSF55073">
    <property type="entry name" value="Nucleotide cyclase"/>
    <property type="match status" value="1"/>
</dbReference>
<dbReference type="Pfam" id="PF00990">
    <property type="entry name" value="GGDEF"/>
    <property type="match status" value="1"/>
</dbReference>
<evidence type="ECO:0000313" key="3">
    <source>
        <dbReference type="EMBL" id="WOH36534.1"/>
    </source>
</evidence>
<dbReference type="SMART" id="SM00052">
    <property type="entry name" value="EAL"/>
    <property type="match status" value="1"/>
</dbReference>
<dbReference type="InterPro" id="IPR035919">
    <property type="entry name" value="EAL_sf"/>
</dbReference>
<evidence type="ECO:0000259" key="2">
    <source>
        <dbReference type="PROSITE" id="PS50887"/>
    </source>
</evidence>
<dbReference type="RefSeq" id="WP_348395345.1">
    <property type="nucleotide sequence ID" value="NZ_CP136600.1"/>
</dbReference>
<dbReference type="InterPro" id="IPR052155">
    <property type="entry name" value="Biofilm_reg_signaling"/>
</dbReference>
<dbReference type="EMBL" id="CP136600">
    <property type="protein sequence ID" value="WOH36534.1"/>
    <property type="molecule type" value="Genomic_DNA"/>
</dbReference>
<sequence>MAGRTVPKIKKLKSVLSQYKQTKKVQTGLLKLSELCCSVTDMSCFYPALQQVIQKYFPAENLYIQLYTQANFSQAEHFYIDELNCSPIEQQLTPDIIDFIHHISNPVLINHDQVSILNSDNSITERPFPTRKSQTHLIDVWLATPLLVEGITIGIVGVKGFINPNHKAQTNLEMIKFVALQIAAAIHRNRANDQLKLYSKDIEDIIFDRTKNLQKSNFNLRQQVEQRRKSELKLYYDAHHDALTKLPNRAMFTERLEHSIKHLKRHINHRFGVLFIDIDRFKVINDTLGHNVGDELLIQIADRILECIRSNDIVSRLGGDEFVVLLDTLLHADDAEDIANRIIDATRQPFQIDGQQLFTSTSIGIAICDQHYKQATDVLRDADAAMYQAKAMGRGRLMFFDDSMREELLASLTLEQDLRQAVNKKEFVLNYQKIADLNSSAIIGYEALLRWQHPTKGLLTPSSFLALAEETGLIIEIENWVVASVAKQLALWDVQPELKSIFISINLSGKHIFQTKPVQQLSKLIQHHFNEPERLIIEFNEQAFNQQPERSLKNLKLLKKTGVRLALDDYGSGQSSINYLNNYPFEFIKLEQHFVRSFINNIRNWELAKSLSALGESFGFRLIAEGIESQAQLDKAIAAGCEYGQGFFISEPEAIKADKDDNGIDHCA</sequence>
<dbReference type="Gene3D" id="3.20.20.450">
    <property type="entry name" value="EAL domain"/>
    <property type="match status" value="1"/>
</dbReference>
<proteinExistence type="predicted"/>
<dbReference type="InterPro" id="IPR000160">
    <property type="entry name" value="GGDEF_dom"/>
</dbReference>
<feature type="domain" description="EAL" evidence="1">
    <location>
        <begin position="411"/>
        <end position="666"/>
    </location>
</feature>
<feature type="domain" description="GGDEF" evidence="2">
    <location>
        <begin position="269"/>
        <end position="402"/>
    </location>
</feature>
<protein>
    <submittedName>
        <fullName evidence="3">EAL domain-containing protein</fullName>
    </submittedName>
</protein>
<dbReference type="InterPro" id="IPR043128">
    <property type="entry name" value="Rev_trsase/Diguanyl_cyclase"/>
</dbReference>
<dbReference type="SUPFAM" id="SSF55781">
    <property type="entry name" value="GAF domain-like"/>
    <property type="match status" value="1"/>
</dbReference>
<dbReference type="InterPro" id="IPR001633">
    <property type="entry name" value="EAL_dom"/>
</dbReference>
<dbReference type="PANTHER" id="PTHR44757">
    <property type="entry name" value="DIGUANYLATE CYCLASE DGCP"/>
    <property type="match status" value="1"/>
</dbReference>
<dbReference type="SMART" id="SM00267">
    <property type="entry name" value="GGDEF"/>
    <property type="match status" value="1"/>
</dbReference>
<organism evidence="3 4">
    <name type="scientific">Thalassotalea fonticola</name>
    <dbReference type="NCBI Taxonomy" id="3065649"/>
    <lineage>
        <taxon>Bacteria</taxon>
        <taxon>Pseudomonadati</taxon>
        <taxon>Pseudomonadota</taxon>
        <taxon>Gammaproteobacteria</taxon>
        <taxon>Alteromonadales</taxon>
        <taxon>Colwelliaceae</taxon>
        <taxon>Thalassotalea</taxon>
    </lineage>
</organism>
<dbReference type="PANTHER" id="PTHR44757:SF2">
    <property type="entry name" value="BIOFILM ARCHITECTURE MAINTENANCE PROTEIN MBAA"/>
    <property type="match status" value="1"/>
</dbReference>
<reference evidence="3 4" key="1">
    <citation type="submission" date="2023-09" db="EMBL/GenBank/DDBJ databases">
        <authorList>
            <person name="Qi X."/>
        </authorList>
    </citation>
    <scope>NUCLEOTIDE SEQUENCE [LARGE SCALE GENOMIC DNA]</scope>
    <source>
        <strain evidence="3 4">S1-1</strain>
    </source>
</reference>
<dbReference type="PROSITE" id="PS50887">
    <property type="entry name" value="GGDEF"/>
    <property type="match status" value="1"/>
</dbReference>
<accession>A0ABZ0GKZ2</accession>
<dbReference type="CDD" id="cd01948">
    <property type="entry name" value="EAL"/>
    <property type="match status" value="1"/>
</dbReference>
<dbReference type="SUPFAM" id="SSF141868">
    <property type="entry name" value="EAL domain-like"/>
    <property type="match status" value="1"/>
</dbReference>
<dbReference type="CDD" id="cd01949">
    <property type="entry name" value="GGDEF"/>
    <property type="match status" value="1"/>
</dbReference>
<keyword evidence="4" id="KW-1185">Reference proteome</keyword>
<dbReference type="Gene3D" id="3.30.70.270">
    <property type="match status" value="1"/>
</dbReference>
<dbReference type="Pfam" id="PF00563">
    <property type="entry name" value="EAL"/>
    <property type="match status" value="1"/>
</dbReference>